<dbReference type="InterPro" id="IPR003709">
    <property type="entry name" value="VanY-like_core_dom"/>
</dbReference>
<feature type="domain" description="D-alanyl-D-alanine carboxypeptidase-like core" evidence="3">
    <location>
        <begin position="241"/>
        <end position="340"/>
    </location>
</feature>
<dbReference type="CDD" id="cd14814">
    <property type="entry name" value="Peptidase_M15"/>
    <property type="match status" value="1"/>
</dbReference>
<dbReference type="PANTHER" id="PTHR34385:SF1">
    <property type="entry name" value="PEPTIDOGLYCAN L-ALANYL-D-GLUTAMATE ENDOPEPTIDASE CWLK"/>
    <property type="match status" value="1"/>
</dbReference>
<dbReference type="AlphaFoldDB" id="B8DQU1"/>
<feature type="chain" id="PRO_5002870699" evidence="2">
    <location>
        <begin position="26"/>
        <end position="344"/>
    </location>
</feature>
<keyword evidence="4" id="KW-0121">Carboxypeptidase</keyword>
<dbReference type="SUPFAM" id="SSF55166">
    <property type="entry name" value="Hedgehog/DD-peptidase"/>
    <property type="match status" value="1"/>
</dbReference>
<keyword evidence="4" id="KW-0378">Hydrolase</keyword>
<feature type="signal peptide" evidence="2">
    <location>
        <begin position="1"/>
        <end position="25"/>
    </location>
</feature>
<proteinExistence type="predicted"/>
<accession>B8DQU1</accession>
<dbReference type="GO" id="GO:0004180">
    <property type="term" value="F:carboxypeptidase activity"/>
    <property type="evidence" value="ECO:0007669"/>
    <property type="project" value="UniProtKB-KW"/>
</dbReference>
<dbReference type="InterPro" id="IPR052179">
    <property type="entry name" value="DD-CPase-like"/>
</dbReference>
<sequence>MNRRRFLIAACACALHLAAMGTALAGPAVRPALRRGSGPLGSATSATSGTSGAGASPSPMSGATAPAPSASGTKGSPPPQDDDLVAQQSDHSGDLDAPPGIDDAVRDYLFKMRRFDSPHPSDITLPPQRIPVLHAATDRLGRLERTVGHGFFYLLGFDDAVRVARSYPAVGAFSPQELALIDELFHADASAYGFMGMKPLNSLTATIPSREVYKVPGMGNYVYQGEPRTTWETIRRLLGEDVVLTSGVRGIMKQFHLFLTKASTNGGNLSLASRSLAPPGYSFHGIGDFDVGQRGYGARNFTSAFTATPVFRRLEELGYITLRYPQDNMLGVRFEPWHIKVATA</sequence>
<evidence type="ECO:0000256" key="1">
    <source>
        <dbReference type="SAM" id="MobiDB-lite"/>
    </source>
</evidence>
<reference evidence="4" key="1">
    <citation type="submission" date="2008-10" db="EMBL/GenBank/DDBJ databases">
        <title>Complete sequence of Desulfovibrio vulgaris str. 'Miyazaki F'.</title>
        <authorList>
            <person name="Lucas S."/>
            <person name="Copeland A."/>
            <person name="Lapidus A."/>
            <person name="Glavina del Rio T."/>
            <person name="Dalin E."/>
            <person name="Tice H."/>
            <person name="Bruce D."/>
            <person name="Goodwin L."/>
            <person name="Pitluck S."/>
            <person name="Sims D."/>
            <person name="Brettin T."/>
            <person name="Detter J.C."/>
            <person name="Han C."/>
            <person name="Larimer F."/>
            <person name="Land M."/>
            <person name="Hauser L."/>
            <person name="Kyrpides N."/>
            <person name="Mikhailova N."/>
            <person name="Hazen T.C."/>
            <person name="Richardson P."/>
        </authorList>
    </citation>
    <scope>NUCLEOTIDE SEQUENCE</scope>
    <source>
        <strain evidence="4">Miyazaki F</strain>
    </source>
</reference>
<keyword evidence="4" id="KW-0645">Protease</keyword>
<dbReference type="GO" id="GO:0006508">
    <property type="term" value="P:proteolysis"/>
    <property type="evidence" value="ECO:0007669"/>
    <property type="project" value="InterPro"/>
</dbReference>
<dbReference type="eggNOG" id="COG1876">
    <property type="taxonomic scope" value="Bacteria"/>
</dbReference>
<feature type="region of interest" description="Disordered" evidence="1">
    <location>
        <begin position="35"/>
        <end position="101"/>
    </location>
</feature>
<dbReference type="OrthoDB" id="5413878at2"/>
<protein>
    <submittedName>
        <fullName evidence="4">Peptidase M15B and M15C DD-carboxypeptidase VanY/endolysin</fullName>
    </submittedName>
</protein>
<evidence type="ECO:0000259" key="3">
    <source>
        <dbReference type="Pfam" id="PF02557"/>
    </source>
</evidence>
<evidence type="ECO:0000313" key="4">
    <source>
        <dbReference type="EMBL" id="ACL09210.1"/>
    </source>
</evidence>
<dbReference type="Gene3D" id="3.30.1380.10">
    <property type="match status" value="1"/>
</dbReference>
<evidence type="ECO:0000256" key="2">
    <source>
        <dbReference type="SAM" id="SignalP"/>
    </source>
</evidence>
<gene>
    <name evidence="4" type="ordered locus">DvMF_2267</name>
</gene>
<dbReference type="InterPro" id="IPR009045">
    <property type="entry name" value="Zn_M74/Hedgehog-like"/>
</dbReference>
<dbReference type="KEGG" id="dvm:DvMF_2267"/>
<dbReference type="PANTHER" id="PTHR34385">
    <property type="entry name" value="D-ALANYL-D-ALANINE CARBOXYPEPTIDASE"/>
    <property type="match status" value="1"/>
</dbReference>
<organism evidence="4">
    <name type="scientific">Nitratidesulfovibrio vulgaris (strain DSM 19637 / Miyazaki F)</name>
    <name type="common">Desulfovibrio vulgaris</name>
    <dbReference type="NCBI Taxonomy" id="883"/>
    <lineage>
        <taxon>Bacteria</taxon>
        <taxon>Pseudomonadati</taxon>
        <taxon>Thermodesulfobacteriota</taxon>
        <taxon>Desulfovibrionia</taxon>
        <taxon>Desulfovibrionales</taxon>
        <taxon>Desulfovibrionaceae</taxon>
        <taxon>Nitratidesulfovibrio</taxon>
    </lineage>
</organism>
<keyword evidence="2" id="KW-0732">Signal</keyword>
<dbReference type="Pfam" id="PF02557">
    <property type="entry name" value="VanY"/>
    <property type="match status" value="1"/>
</dbReference>
<dbReference type="STRING" id="883.DvMF_2267"/>
<name>B8DQU1_NITV9</name>
<feature type="compositionally biased region" description="Low complexity" evidence="1">
    <location>
        <begin position="36"/>
        <end position="73"/>
    </location>
</feature>
<dbReference type="EMBL" id="CP001197">
    <property type="protein sequence ID" value="ACL09210.1"/>
    <property type="molecule type" value="Genomic_DNA"/>
</dbReference>
<dbReference type="HOGENOM" id="CLU_068880_0_0_7"/>